<dbReference type="GO" id="GO:0071555">
    <property type="term" value="P:cell wall organization"/>
    <property type="evidence" value="ECO:0007669"/>
    <property type="project" value="TreeGrafter"/>
</dbReference>
<dbReference type="EMBL" id="FQVO01000001">
    <property type="protein sequence ID" value="SHE47026.1"/>
    <property type="molecule type" value="Genomic_DNA"/>
</dbReference>
<keyword evidence="7" id="KW-0479">Metal-binding</keyword>
<keyword evidence="4 8" id="KW-0812">Transmembrane</keyword>
<sequence length="357" mass="39639">MKNYTELTVYGLLAFTLSICIIPLMTVVAQKLKLVDIPNARKVHQEAIPLIGGLAIGIIVALLGGLTSMKDLKEILPVIITSYVMLLVGTLDDKTDIKAIYKLGIQICVSIIIASSGVRITSLYGFFGIYEINVYAQYIITVLVIAAAVNAFNLIDGIDGLAGSVAGIGFILLLAITIITKNYGLMKLVMLFIGGIAAFLRYNFSGKKKVFLGNSGSLFLGYFLVSIGIYITKFDHAVSGFPYGLFFLFFVFTIPMIDSVRVYADRVLRGKSPFKADKSHIHHYLLQLGISHKKITGLFVVMNIFIFALQYIFLENFSIYTCLISLIAFVIIFKCIKILNFFLVWKTKVRELENKTQ</sequence>
<dbReference type="GO" id="GO:0046872">
    <property type="term" value="F:metal ion binding"/>
    <property type="evidence" value="ECO:0007669"/>
    <property type="project" value="UniProtKB-KW"/>
</dbReference>
<evidence type="ECO:0000256" key="7">
    <source>
        <dbReference type="PIRSR" id="PIRSR600715-1"/>
    </source>
</evidence>
<dbReference type="PANTHER" id="PTHR22926">
    <property type="entry name" value="PHOSPHO-N-ACETYLMURAMOYL-PENTAPEPTIDE-TRANSFERASE"/>
    <property type="match status" value="1"/>
</dbReference>
<dbReference type="InterPro" id="IPR000715">
    <property type="entry name" value="Glycosyl_transferase_4"/>
</dbReference>
<name>A0A1M4TRI9_9FLAO</name>
<comment type="subcellular location">
    <subcellularLocation>
        <location evidence="1">Cell membrane</location>
        <topology evidence="1">Multi-pass membrane protein</topology>
    </subcellularLocation>
</comment>
<dbReference type="GO" id="GO:0016780">
    <property type="term" value="F:phosphotransferase activity, for other substituted phosphate groups"/>
    <property type="evidence" value="ECO:0007669"/>
    <property type="project" value="InterPro"/>
</dbReference>
<dbReference type="GO" id="GO:0044038">
    <property type="term" value="P:cell wall macromolecule biosynthetic process"/>
    <property type="evidence" value="ECO:0007669"/>
    <property type="project" value="TreeGrafter"/>
</dbReference>
<feature type="transmembrane region" description="Helical" evidence="8">
    <location>
        <begin position="135"/>
        <end position="154"/>
    </location>
</feature>
<feature type="transmembrane region" description="Helical" evidence="8">
    <location>
        <begin position="295"/>
        <end position="312"/>
    </location>
</feature>
<feature type="transmembrane region" description="Helical" evidence="8">
    <location>
        <begin position="50"/>
        <end position="69"/>
    </location>
</feature>
<evidence type="ECO:0000256" key="5">
    <source>
        <dbReference type="ARBA" id="ARBA00022989"/>
    </source>
</evidence>
<evidence type="ECO:0000313" key="10">
    <source>
        <dbReference type="Proteomes" id="UP000184236"/>
    </source>
</evidence>
<dbReference type="OrthoDB" id="9783652at2"/>
<keyword evidence="6 8" id="KW-0472">Membrane</keyword>
<keyword evidence="7" id="KW-0460">Magnesium</keyword>
<dbReference type="STRING" id="1302685.SAMN05444408_101523"/>
<evidence type="ECO:0000256" key="4">
    <source>
        <dbReference type="ARBA" id="ARBA00022692"/>
    </source>
</evidence>
<dbReference type="GO" id="GO:0009103">
    <property type="term" value="P:lipopolysaccharide biosynthetic process"/>
    <property type="evidence" value="ECO:0007669"/>
    <property type="project" value="TreeGrafter"/>
</dbReference>
<protein>
    <submittedName>
        <fullName evidence="9">UDP-GlcNAc:undecaprenyl-phosphate GlcNAc-1-phosphate transferase</fullName>
    </submittedName>
</protein>
<dbReference type="InterPro" id="IPR018480">
    <property type="entry name" value="PNAcMuramoyl-5peptid_Trfase_CS"/>
</dbReference>
<feature type="transmembrane region" description="Helical" evidence="8">
    <location>
        <begin position="161"/>
        <end position="179"/>
    </location>
</feature>
<feature type="binding site" evidence="7">
    <location>
        <position position="153"/>
    </location>
    <ligand>
        <name>Mg(2+)</name>
        <dbReference type="ChEBI" id="CHEBI:18420"/>
    </ligand>
</feature>
<organism evidence="9 10">
    <name type="scientific">Chryseobacterium takakiae</name>
    <dbReference type="NCBI Taxonomy" id="1302685"/>
    <lineage>
        <taxon>Bacteria</taxon>
        <taxon>Pseudomonadati</taxon>
        <taxon>Bacteroidota</taxon>
        <taxon>Flavobacteriia</taxon>
        <taxon>Flavobacteriales</taxon>
        <taxon>Weeksellaceae</taxon>
        <taxon>Chryseobacterium group</taxon>
        <taxon>Chryseobacterium</taxon>
    </lineage>
</organism>
<evidence type="ECO:0000313" key="9">
    <source>
        <dbReference type="EMBL" id="SHE47026.1"/>
    </source>
</evidence>
<evidence type="ECO:0000256" key="2">
    <source>
        <dbReference type="ARBA" id="ARBA00022475"/>
    </source>
</evidence>
<dbReference type="AlphaFoldDB" id="A0A1M4TRI9"/>
<keyword evidence="2" id="KW-1003">Cell membrane</keyword>
<accession>A0A1M4TRI9</accession>
<gene>
    <name evidence="9" type="ORF">SAMN05444408_101523</name>
</gene>
<feature type="transmembrane region" description="Helical" evidence="8">
    <location>
        <begin position="243"/>
        <end position="264"/>
    </location>
</feature>
<dbReference type="CDD" id="cd06853">
    <property type="entry name" value="GT_WecA_like"/>
    <property type="match status" value="1"/>
</dbReference>
<dbReference type="Proteomes" id="UP000184236">
    <property type="component" value="Unassembled WGS sequence"/>
</dbReference>
<dbReference type="RefSeq" id="WP_072883245.1">
    <property type="nucleotide sequence ID" value="NZ_FQVO01000001.1"/>
</dbReference>
<keyword evidence="10" id="KW-1185">Reference proteome</keyword>
<evidence type="ECO:0000256" key="8">
    <source>
        <dbReference type="SAM" id="Phobius"/>
    </source>
</evidence>
<feature type="transmembrane region" description="Helical" evidence="8">
    <location>
        <begin position="12"/>
        <end position="29"/>
    </location>
</feature>
<dbReference type="Pfam" id="PF00953">
    <property type="entry name" value="Glycos_transf_4"/>
    <property type="match status" value="1"/>
</dbReference>
<evidence type="ECO:0000256" key="3">
    <source>
        <dbReference type="ARBA" id="ARBA00022679"/>
    </source>
</evidence>
<dbReference type="PROSITE" id="PS01348">
    <property type="entry name" value="MRAY_2"/>
    <property type="match status" value="1"/>
</dbReference>
<reference evidence="10" key="1">
    <citation type="submission" date="2016-11" db="EMBL/GenBank/DDBJ databases">
        <authorList>
            <person name="Varghese N."/>
            <person name="Submissions S."/>
        </authorList>
    </citation>
    <scope>NUCLEOTIDE SEQUENCE [LARGE SCALE GENOMIC DNA]</scope>
    <source>
        <strain evidence="10">DSM 26898</strain>
    </source>
</reference>
<comment type="cofactor">
    <cofactor evidence="7">
        <name>Mg(2+)</name>
        <dbReference type="ChEBI" id="CHEBI:18420"/>
    </cofactor>
</comment>
<keyword evidence="5 8" id="KW-1133">Transmembrane helix</keyword>
<dbReference type="PANTHER" id="PTHR22926:SF3">
    <property type="entry name" value="UNDECAPRENYL-PHOSPHATE ALPHA-N-ACETYLGLUCOSAMINYL 1-PHOSPHATE TRANSFERASE"/>
    <property type="match status" value="1"/>
</dbReference>
<feature type="transmembrane region" description="Helical" evidence="8">
    <location>
        <begin position="211"/>
        <end position="231"/>
    </location>
</feature>
<proteinExistence type="predicted"/>
<feature type="transmembrane region" description="Helical" evidence="8">
    <location>
        <begin position="103"/>
        <end position="129"/>
    </location>
</feature>
<keyword evidence="3 9" id="KW-0808">Transferase</keyword>
<evidence type="ECO:0000256" key="1">
    <source>
        <dbReference type="ARBA" id="ARBA00004651"/>
    </source>
</evidence>
<evidence type="ECO:0000256" key="6">
    <source>
        <dbReference type="ARBA" id="ARBA00023136"/>
    </source>
</evidence>
<feature type="transmembrane region" description="Helical" evidence="8">
    <location>
        <begin position="318"/>
        <end position="345"/>
    </location>
</feature>
<dbReference type="GO" id="GO:0005886">
    <property type="term" value="C:plasma membrane"/>
    <property type="evidence" value="ECO:0007669"/>
    <property type="project" value="UniProtKB-SubCell"/>
</dbReference>
<feature type="transmembrane region" description="Helical" evidence="8">
    <location>
        <begin position="185"/>
        <end position="204"/>
    </location>
</feature>